<evidence type="ECO:0000313" key="2">
    <source>
        <dbReference type="WBParaSite" id="BXY_1443600.1"/>
    </source>
</evidence>
<dbReference type="WBParaSite" id="BXY_1443600.1">
    <property type="protein sequence ID" value="BXY_1443600.1"/>
    <property type="gene ID" value="BXY_1443600"/>
</dbReference>
<name>A0A1I7SN00_BURXY</name>
<dbReference type="AlphaFoldDB" id="A0A1I7SN00"/>
<sequence>MSAARKVAARKCAPAMYGNYPEFAYTSGLNPY</sequence>
<proteinExistence type="predicted"/>
<organism evidence="1 2">
    <name type="scientific">Bursaphelenchus xylophilus</name>
    <name type="common">Pinewood nematode worm</name>
    <name type="synonym">Aphelenchoides xylophilus</name>
    <dbReference type="NCBI Taxonomy" id="6326"/>
    <lineage>
        <taxon>Eukaryota</taxon>
        <taxon>Metazoa</taxon>
        <taxon>Ecdysozoa</taxon>
        <taxon>Nematoda</taxon>
        <taxon>Chromadorea</taxon>
        <taxon>Rhabditida</taxon>
        <taxon>Tylenchina</taxon>
        <taxon>Tylenchomorpha</taxon>
        <taxon>Aphelenchoidea</taxon>
        <taxon>Aphelenchoididae</taxon>
        <taxon>Bursaphelenchus</taxon>
    </lineage>
</organism>
<evidence type="ECO:0000313" key="1">
    <source>
        <dbReference type="Proteomes" id="UP000095284"/>
    </source>
</evidence>
<accession>A0A1I7SN00</accession>
<protein>
    <submittedName>
        <fullName evidence="2">Class I SAM-dependent methyltransferase</fullName>
    </submittedName>
</protein>
<dbReference type="Proteomes" id="UP000095284">
    <property type="component" value="Unplaced"/>
</dbReference>
<reference evidence="2" key="1">
    <citation type="submission" date="2016-11" db="UniProtKB">
        <authorList>
            <consortium name="WormBaseParasite"/>
        </authorList>
    </citation>
    <scope>IDENTIFICATION</scope>
</reference>